<dbReference type="Proteomes" id="UP001169063">
    <property type="component" value="Unassembled WGS sequence"/>
</dbReference>
<protein>
    <submittedName>
        <fullName evidence="1">Uncharacterized protein</fullName>
    </submittedName>
</protein>
<dbReference type="RefSeq" id="WP_302110497.1">
    <property type="nucleotide sequence ID" value="NZ_JAUKTR010000005.1"/>
</dbReference>
<name>A0ABT8SNB9_9CAUL</name>
<keyword evidence="2" id="KW-1185">Reference proteome</keyword>
<comment type="caution">
    <text evidence="1">The sequence shown here is derived from an EMBL/GenBank/DDBJ whole genome shotgun (WGS) entry which is preliminary data.</text>
</comment>
<reference evidence="1" key="1">
    <citation type="submission" date="2023-07" db="EMBL/GenBank/DDBJ databases">
        <title>Brevundimonas soil sp. nov., isolated from the soil of chemical plant.</title>
        <authorList>
            <person name="Wu N."/>
        </authorList>
    </citation>
    <scope>NUCLEOTIDE SEQUENCE</scope>
    <source>
        <strain evidence="1">XZ-24</strain>
    </source>
</reference>
<dbReference type="EMBL" id="JAUKTR010000005">
    <property type="protein sequence ID" value="MDO1560067.1"/>
    <property type="molecule type" value="Genomic_DNA"/>
</dbReference>
<evidence type="ECO:0000313" key="2">
    <source>
        <dbReference type="Proteomes" id="UP001169063"/>
    </source>
</evidence>
<proteinExistence type="predicted"/>
<organism evidence="1 2">
    <name type="scientific">Peiella sedimenti</name>
    <dbReference type="NCBI Taxonomy" id="3061083"/>
    <lineage>
        <taxon>Bacteria</taxon>
        <taxon>Pseudomonadati</taxon>
        <taxon>Pseudomonadota</taxon>
        <taxon>Alphaproteobacteria</taxon>
        <taxon>Caulobacterales</taxon>
        <taxon>Caulobacteraceae</taxon>
        <taxon>Peiella</taxon>
    </lineage>
</organism>
<sequence>MAGGLPRPDSGRVEAIRSGLKGSERDVGREALRALDTAMERAARRLSASINVHGARARRLAERLDRLDAAQLEPGRGLGALFNGRAARLKGLKDRLAGASRLLTDGAAVLSEQAAGVQARLVGLEDAYDEVRACLMEALAWREAAPAERRDRFDQACRRALRLLTCLRGAQNVTGHAEATCQTAREALEGFARGWRDLLADPKAYEQARRAALTAARNAERALDGMAGRMSELRGRINAR</sequence>
<gene>
    <name evidence="1" type="ORF">Q0812_11575</name>
</gene>
<accession>A0ABT8SNB9</accession>
<evidence type="ECO:0000313" key="1">
    <source>
        <dbReference type="EMBL" id="MDO1560067.1"/>
    </source>
</evidence>